<keyword evidence="8" id="KW-1185">Reference proteome</keyword>
<dbReference type="Pfam" id="PF00440">
    <property type="entry name" value="TetR_N"/>
    <property type="match status" value="1"/>
</dbReference>
<dbReference type="PANTHER" id="PTHR30055">
    <property type="entry name" value="HTH-TYPE TRANSCRIPTIONAL REGULATOR RUTR"/>
    <property type="match status" value="1"/>
</dbReference>
<dbReference type="EMBL" id="JAAXOO010000007">
    <property type="protein sequence ID" value="NKY36921.1"/>
    <property type="molecule type" value="Genomic_DNA"/>
</dbReference>
<evidence type="ECO:0000256" key="4">
    <source>
        <dbReference type="PROSITE-ProRule" id="PRU00335"/>
    </source>
</evidence>
<dbReference type="SUPFAM" id="SSF46689">
    <property type="entry name" value="Homeodomain-like"/>
    <property type="match status" value="1"/>
</dbReference>
<sequence>MTDTSDGRVRADAVRNRQAIIAAARAAIEDAGTDVALEEIARRAAINVRTLYRHFPTREDLLADVVENYFAERIEPALRRAIADPDPRRALTTTLTETTAAFVEHRTMFALSNSGARTAGVTARYLKPLSEILSRAQQAGVVRADIVPSDFPCLVAMLVAGAGPHGDDWSRYLALLLDGLAPEAASAPLPGIPEGSRPVTERAEARKT</sequence>
<dbReference type="PANTHER" id="PTHR30055:SF234">
    <property type="entry name" value="HTH-TYPE TRANSCRIPTIONAL REGULATOR BETI"/>
    <property type="match status" value="1"/>
</dbReference>
<dbReference type="InterPro" id="IPR036271">
    <property type="entry name" value="Tet_transcr_reg_TetR-rel_C_sf"/>
</dbReference>
<evidence type="ECO:0000313" key="7">
    <source>
        <dbReference type="EMBL" id="NKY36921.1"/>
    </source>
</evidence>
<dbReference type="AlphaFoldDB" id="A0A846XKT2"/>
<dbReference type="GO" id="GO:0000976">
    <property type="term" value="F:transcription cis-regulatory region binding"/>
    <property type="evidence" value="ECO:0007669"/>
    <property type="project" value="TreeGrafter"/>
</dbReference>
<accession>A0A846XKT2</accession>
<proteinExistence type="predicted"/>
<evidence type="ECO:0000256" key="2">
    <source>
        <dbReference type="ARBA" id="ARBA00023125"/>
    </source>
</evidence>
<evidence type="ECO:0000256" key="1">
    <source>
        <dbReference type="ARBA" id="ARBA00023015"/>
    </source>
</evidence>
<dbReference type="PROSITE" id="PS50977">
    <property type="entry name" value="HTH_TETR_2"/>
    <property type="match status" value="1"/>
</dbReference>
<dbReference type="InterPro" id="IPR050109">
    <property type="entry name" value="HTH-type_TetR-like_transc_reg"/>
</dbReference>
<dbReference type="GO" id="GO:0003700">
    <property type="term" value="F:DNA-binding transcription factor activity"/>
    <property type="evidence" value="ECO:0007669"/>
    <property type="project" value="TreeGrafter"/>
</dbReference>
<feature type="DNA-binding region" description="H-T-H motif" evidence="4">
    <location>
        <begin position="36"/>
        <end position="55"/>
    </location>
</feature>
<dbReference type="InterPro" id="IPR001647">
    <property type="entry name" value="HTH_TetR"/>
</dbReference>
<dbReference type="Proteomes" id="UP000565715">
    <property type="component" value="Unassembled WGS sequence"/>
</dbReference>
<evidence type="ECO:0000256" key="3">
    <source>
        <dbReference type="ARBA" id="ARBA00023163"/>
    </source>
</evidence>
<reference evidence="7 8" key="1">
    <citation type="submission" date="2020-04" db="EMBL/GenBank/DDBJ databases">
        <title>MicrobeNet Type strains.</title>
        <authorList>
            <person name="Nicholson A.C."/>
        </authorList>
    </citation>
    <scope>NUCLEOTIDE SEQUENCE [LARGE SCALE GENOMIC DNA]</scope>
    <source>
        <strain evidence="7 8">DSM 45078</strain>
    </source>
</reference>
<evidence type="ECO:0000313" key="8">
    <source>
        <dbReference type="Proteomes" id="UP000565715"/>
    </source>
</evidence>
<feature type="region of interest" description="Disordered" evidence="5">
    <location>
        <begin position="185"/>
        <end position="208"/>
    </location>
</feature>
<dbReference type="RefSeq" id="WP_084470877.1">
    <property type="nucleotide sequence ID" value="NZ_JAAXOO010000007.1"/>
</dbReference>
<dbReference type="InterPro" id="IPR049445">
    <property type="entry name" value="TetR_SbtR-like_C"/>
</dbReference>
<dbReference type="SUPFAM" id="SSF48498">
    <property type="entry name" value="Tetracyclin repressor-like, C-terminal domain"/>
    <property type="match status" value="1"/>
</dbReference>
<dbReference type="InterPro" id="IPR009057">
    <property type="entry name" value="Homeodomain-like_sf"/>
</dbReference>
<gene>
    <name evidence="7" type="ORF">HGA13_28195</name>
</gene>
<feature type="domain" description="HTH tetR-type" evidence="6">
    <location>
        <begin position="14"/>
        <end position="73"/>
    </location>
</feature>
<comment type="caution">
    <text evidence="7">The sequence shown here is derived from an EMBL/GenBank/DDBJ whole genome shotgun (WGS) entry which is preliminary data.</text>
</comment>
<keyword evidence="1" id="KW-0805">Transcription regulation</keyword>
<evidence type="ECO:0000256" key="5">
    <source>
        <dbReference type="SAM" id="MobiDB-lite"/>
    </source>
</evidence>
<protein>
    <submittedName>
        <fullName evidence="7">TetR/AcrR family transcriptional regulator</fullName>
    </submittedName>
</protein>
<keyword evidence="3" id="KW-0804">Transcription</keyword>
<name>A0A846XKT2_9NOCA</name>
<dbReference type="Gene3D" id="1.10.357.10">
    <property type="entry name" value="Tetracycline Repressor, domain 2"/>
    <property type="match status" value="1"/>
</dbReference>
<feature type="compositionally biased region" description="Basic and acidic residues" evidence="5">
    <location>
        <begin position="199"/>
        <end position="208"/>
    </location>
</feature>
<dbReference type="PRINTS" id="PR00455">
    <property type="entry name" value="HTHTETR"/>
</dbReference>
<organism evidence="7 8">
    <name type="scientific">Nocardia speluncae</name>
    <dbReference type="NCBI Taxonomy" id="419477"/>
    <lineage>
        <taxon>Bacteria</taxon>
        <taxon>Bacillati</taxon>
        <taxon>Actinomycetota</taxon>
        <taxon>Actinomycetes</taxon>
        <taxon>Mycobacteriales</taxon>
        <taxon>Nocardiaceae</taxon>
        <taxon>Nocardia</taxon>
    </lineage>
</organism>
<dbReference type="Pfam" id="PF21597">
    <property type="entry name" value="TetR_C_43"/>
    <property type="match status" value="1"/>
</dbReference>
<evidence type="ECO:0000259" key="6">
    <source>
        <dbReference type="PROSITE" id="PS50977"/>
    </source>
</evidence>
<keyword evidence="2 4" id="KW-0238">DNA-binding</keyword>